<keyword evidence="1" id="KW-1133">Transmembrane helix</keyword>
<keyword evidence="3" id="KW-1185">Reference proteome</keyword>
<comment type="caution">
    <text evidence="2">The sequence shown here is derived from an EMBL/GenBank/DDBJ whole genome shotgun (WGS) entry which is preliminary data.</text>
</comment>
<dbReference type="Proteomes" id="UP000094023">
    <property type="component" value="Unassembled WGS sequence"/>
</dbReference>
<evidence type="ECO:0000256" key="1">
    <source>
        <dbReference type="SAM" id="Phobius"/>
    </source>
</evidence>
<proteinExistence type="predicted"/>
<gene>
    <name evidence="2" type="ORF">M983_0012</name>
</gene>
<accession>A0A198GQX5</accession>
<reference evidence="2 3" key="1">
    <citation type="submission" date="2016-04" db="EMBL/GenBank/DDBJ databases">
        <title>ATOL: Assembling a taxonomically balanced genome-scale reconstruction of the evolutionary history of the Enterobacteriaceae.</title>
        <authorList>
            <person name="Plunkett G.III."/>
            <person name="Neeno-Eckwall E.C."/>
            <person name="Glasner J.D."/>
            <person name="Perna N.T."/>
        </authorList>
    </citation>
    <scope>NUCLEOTIDE SEQUENCE [LARGE SCALE GENOMIC DNA]</scope>
    <source>
        <strain evidence="2 3">ATCC 19692</strain>
    </source>
</reference>
<sequence length="55" mass="6506">MKKKIIKFFLPGYFGLGFLLGIFFPIYLSIYRKTNFDEIILNIIDFMSMIGIHIN</sequence>
<evidence type="ECO:0000313" key="2">
    <source>
        <dbReference type="EMBL" id="OAT39468.1"/>
    </source>
</evidence>
<name>A0A198GQX5_9GAMM</name>
<organism evidence="2 3">
    <name type="scientific">Proteus myxofaciens ATCC 19692</name>
    <dbReference type="NCBI Taxonomy" id="1354337"/>
    <lineage>
        <taxon>Bacteria</taxon>
        <taxon>Pseudomonadati</taxon>
        <taxon>Pseudomonadota</taxon>
        <taxon>Gammaproteobacteria</taxon>
        <taxon>Enterobacterales</taxon>
        <taxon>Morganellaceae</taxon>
        <taxon>Proteus</taxon>
    </lineage>
</organism>
<keyword evidence="1" id="KW-0812">Transmembrane</keyword>
<protein>
    <submittedName>
        <fullName evidence="2">Uncharacterized protein</fullName>
    </submittedName>
</protein>
<feature type="transmembrane region" description="Helical" evidence="1">
    <location>
        <begin position="12"/>
        <end position="31"/>
    </location>
</feature>
<dbReference type="EMBL" id="LXEN01000001">
    <property type="protein sequence ID" value="OAT39468.1"/>
    <property type="molecule type" value="Genomic_DNA"/>
</dbReference>
<keyword evidence="1" id="KW-0472">Membrane</keyword>
<evidence type="ECO:0000313" key="3">
    <source>
        <dbReference type="Proteomes" id="UP000094023"/>
    </source>
</evidence>
<dbReference type="RefSeq" id="WP_157091894.1">
    <property type="nucleotide sequence ID" value="NZ_LXEN01000001.1"/>
</dbReference>
<dbReference type="AlphaFoldDB" id="A0A198GQX5"/>